<protein>
    <submittedName>
        <fullName evidence="2">Aminoglycoside phosphotransferase</fullName>
    </submittedName>
</protein>
<dbReference type="Gene3D" id="3.90.1200.10">
    <property type="match status" value="1"/>
</dbReference>
<dbReference type="CDD" id="cd05155">
    <property type="entry name" value="APH_ChoK_like_1"/>
    <property type="match status" value="1"/>
</dbReference>
<proteinExistence type="predicted"/>
<organism evidence="2 3">
    <name type="scientific">Amycolatopsis lurida NRRL 2430</name>
    <dbReference type="NCBI Taxonomy" id="1460371"/>
    <lineage>
        <taxon>Bacteria</taxon>
        <taxon>Bacillati</taxon>
        <taxon>Actinomycetota</taxon>
        <taxon>Actinomycetes</taxon>
        <taxon>Pseudonocardiales</taxon>
        <taxon>Pseudonocardiaceae</taxon>
        <taxon>Amycolatopsis</taxon>
    </lineage>
</organism>
<dbReference type="InterPro" id="IPR051678">
    <property type="entry name" value="AGP_Transferase"/>
</dbReference>
<dbReference type="Proteomes" id="UP000256220">
    <property type="component" value="Unassembled WGS sequence"/>
</dbReference>
<comment type="caution">
    <text evidence="2">The sequence shown here is derived from an EMBL/GenBank/DDBJ whole genome shotgun (WGS) entry which is preliminary data.</text>
</comment>
<feature type="domain" description="Aminoglycoside phosphotransferase" evidence="1">
    <location>
        <begin position="42"/>
        <end position="268"/>
    </location>
</feature>
<dbReference type="RefSeq" id="WP_034315180.1">
    <property type="nucleotide sequence ID" value="NZ_JFBM01000022.1"/>
</dbReference>
<keyword evidence="2" id="KW-0808">Transferase</keyword>
<dbReference type="InterPro" id="IPR011009">
    <property type="entry name" value="Kinase-like_dom_sf"/>
</dbReference>
<dbReference type="SUPFAM" id="SSF56112">
    <property type="entry name" value="Protein kinase-like (PK-like)"/>
    <property type="match status" value="1"/>
</dbReference>
<dbReference type="PANTHER" id="PTHR21310:SF42">
    <property type="entry name" value="BIFUNCTIONAL AAC_APH"/>
    <property type="match status" value="1"/>
</dbReference>
<reference evidence="2 3" key="1">
    <citation type="journal article" date="2014" name="Genome Announc.">
        <title>Draft Genome Sequence of Amycolatopsis lurida NRRL 2430, Producer of the Glycopeptide Family Antibiotic Ristocetin.</title>
        <authorList>
            <person name="Kwun M.J."/>
            <person name="Hong H.J."/>
        </authorList>
    </citation>
    <scope>NUCLEOTIDE SEQUENCE [LARGE SCALE GENOMIC DNA]</scope>
    <source>
        <strain evidence="2 3">NRRL 2430</strain>
    </source>
</reference>
<sequence length="302" mass="32904">MGSTPDLGPPPRRITVDVAQVRRLVAEQFPDWAGLPARPVAESGWDNRTFRLGDEMVARLPSAAEYALAVDKEQRWLPVLAPRLPLPVPTPLAKGNPGAGYPFSWSINRWLHGEPASADGISDPVRFALELAGFLEALRNIDAADGTQPGKHNWFRGGTLRTFDPLAERALTALDGEIDVGPARDLWKSALDVPWDGVDRWFHGDVAQGNLLLDGGRLAAVIDFGTCGVGDPSCDLAIAWTLLTADGRRAFRERLSIDGPEWERGRGWALWKTLVTCARTRGRADGEAVNARRVLAGILAIR</sequence>
<accession>A0A2P2FPY0</accession>
<dbReference type="AlphaFoldDB" id="A0A2P2FPY0"/>
<dbReference type="PANTHER" id="PTHR21310">
    <property type="entry name" value="AMINOGLYCOSIDE PHOSPHOTRANSFERASE-RELATED-RELATED"/>
    <property type="match status" value="1"/>
</dbReference>
<gene>
    <name evidence="2" type="ORF">BB31_23885</name>
</gene>
<dbReference type="EMBL" id="JFBM01000022">
    <property type="protein sequence ID" value="KFU78785.1"/>
    <property type="molecule type" value="Genomic_DNA"/>
</dbReference>
<evidence type="ECO:0000259" key="1">
    <source>
        <dbReference type="Pfam" id="PF01636"/>
    </source>
</evidence>
<name>A0A2P2FPY0_AMYLU</name>
<dbReference type="Pfam" id="PF01636">
    <property type="entry name" value="APH"/>
    <property type="match status" value="1"/>
</dbReference>
<evidence type="ECO:0000313" key="2">
    <source>
        <dbReference type="EMBL" id="KFU78785.1"/>
    </source>
</evidence>
<evidence type="ECO:0000313" key="3">
    <source>
        <dbReference type="Proteomes" id="UP000256220"/>
    </source>
</evidence>
<keyword evidence="3" id="KW-1185">Reference proteome</keyword>
<dbReference type="Gene3D" id="3.30.200.20">
    <property type="entry name" value="Phosphorylase Kinase, domain 1"/>
    <property type="match status" value="1"/>
</dbReference>
<dbReference type="GO" id="GO:0016740">
    <property type="term" value="F:transferase activity"/>
    <property type="evidence" value="ECO:0007669"/>
    <property type="project" value="UniProtKB-KW"/>
</dbReference>
<dbReference type="InterPro" id="IPR002575">
    <property type="entry name" value="Aminoglycoside_PTrfase"/>
</dbReference>